<dbReference type="AlphaFoldDB" id="A0A926P4T5"/>
<protein>
    <recommendedName>
        <fullName evidence="3">Plasmid segregation centromere-binding protein ParG</fullName>
    </recommendedName>
</protein>
<gene>
    <name evidence="1" type="ORF">HK439_25055</name>
</gene>
<organism evidence="1 2">
    <name type="scientific">Roseibium aggregatum</name>
    <dbReference type="NCBI Taxonomy" id="187304"/>
    <lineage>
        <taxon>Bacteria</taxon>
        <taxon>Pseudomonadati</taxon>
        <taxon>Pseudomonadota</taxon>
        <taxon>Alphaproteobacteria</taxon>
        <taxon>Hyphomicrobiales</taxon>
        <taxon>Stappiaceae</taxon>
        <taxon>Roseibium</taxon>
    </lineage>
</organism>
<dbReference type="Gene3D" id="1.10.1220.10">
    <property type="entry name" value="Met repressor-like"/>
    <property type="match status" value="1"/>
</dbReference>
<accession>A0A926P4T5</accession>
<comment type="caution">
    <text evidence="1">The sequence shown here is derived from an EMBL/GenBank/DDBJ whole genome shotgun (WGS) entry which is preliminary data.</text>
</comment>
<dbReference type="InterPro" id="IPR013321">
    <property type="entry name" value="Arc_rbn_hlx_hlx"/>
</dbReference>
<dbReference type="GO" id="GO:0006355">
    <property type="term" value="P:regulation of DNA-templated transcription"/>
    <property type="evidence" value="ECO:0007669"/>
    <property type="project" value="InterPro"/>
</dbReference>
<proteinExistence type="predicted"/>
<evidence type="ECO:0000313" key="1">
    <source>
        <dbReference type="EMBL" id="MBD1549538.1"/>
    </source>
</evidence>
<dbReference type="InterPro" id="IPR015354">
    <property type="entry name" value="DNA_partition_ParG"/>
</dbReference>
<dbReference type="EMBL" id="JABFCZ010000042">
    <property type="protein sequence ID" value="MBD1549538.1"/>
    <property type="molecule type" value="Genomic_DNA"/>
</dbReference>
<name>A0A926P4T5_9HYPH</name>
<dbReference type="InterPro" id="IPR010985">
    <property type="entry name" value="Ribbon_hlx_hlx"/>
</dbReference>
<evidence type="ECO:0000313" key="2">
    <source>
        <dbReference type="Proteomes" id="UP000598467"/>
    </source>
</evidence>
<dbReference type="RefSeq" id="WP_190294228.1">
    <property type="nucleotide sequence ID" value="NZ_JABFCZ010000042.1"/>
</dbReference>
<dbReference type="SUPFAM" id="SSF47598">
    <property type="entry name" value="Ribbon-helix-helix"/>
    <property type="match status" value="1"/>
</dbReference>
<evidence type="ECO:0008006" key="3">
    <source>
        <dbReference type="Google" id="ProtNLM"/>
    </source>
</evidence>
<dbReference type="Proteomes" id="UP000598467">
    <property type="component" value="Unassembled WGS sequence"/>
</dbReference>
<dbReference type="Pfam" id="PF09274">
    <property type="entry name" value="ParG"/>
    <property type="match status" value="1"/>
</dbReference>
<sequence length="84" mass="9358">MKKVSMKMPVKKPDAADAWVQAPTADVPEARAKVIPMTNSEPMKRLTLDVTEGLHRRIKAECALKGTKMADILRDILEREFPAA</sequence>
<reference evidence="1" key="1">
    <citation type="submission" date="2020-05" db="EMBL/GenBank/DDBJ databases">
        <title>Identification of trans-AT polyketide cluster in two marine bacteria, producers of a novel glutaramide-containing polyketide sesbanimide D and analogs.</title>
        <authorList>
            <person name="Kacar D."/>
            <person name="Rodriguez P."/>
            <person name="Canedo L."/>
            <person name="Gonzalez E."/>
            <person name="Galan B."/>
            <person name="De La Calle F."/>
            <person name="Garcia J.L."/>
        </authorList>
    </citation>
    <scope>NUCLEOTIDE SEQUENCE</scope>
    <source>
        <strain evidence="1">PHM038</strain>
    </source>
</reference>